<evidence type="ECO:0000313" key="2">
    <source>
        <dbReference type="EMBL" id="MCF3947020.1"/>
    </source>
</evidence>
<sequence length="182" mass="18739">MDDAAGRRLGLVAFALFLITIPLSNWMIGNIGTVCVAHGPCLIPVAPGIMAPSGVLTAGLALVLRDIVQRCLGARWGLLAVALGAAISALVAPASLVLASAAAFTTSEFADFAIYTPLQRRGLTRAVLASSGAGIVIDSLVFLWLAFGSLALFPGQVIGKLWSIGIALPLIQLTRRLVPSPA</sequence>
<organism evidence="2 3">
    <name type="scientific">Acidiphilium iwatense</name>
    <dbReference type="NCBI Taxonomy" id="768198"/>
    <lineage>
        <taxon>Bacteria</taxon>
        <taxon>Pseudomonadati</taxon>
        <taxon>Pseudomonadota</taxon>
        <taxon>Alphaproteobacteria</taxon>
        <taxon>Acetobacterales</taxon>
        <taxon>Acidocellaceae</taxon>
        <taxon>Acidiphilium</taxon>
    </lineage>
</organism>
<evidence type="ECO:0000256" key="1">
    <source>
        <dbReference type="SAM" id="Phobius"/>
    </source>
</evidence>
<keyword evidence="3" id="KW-1185">Reference proteome</keyword>
<feature type="transmembrane region" description="Helical" evidence="1">
    <location>
        <begin position="76"/>
        <end position="106"/>
    </location>
</feature>
<feature type="transmembrane region" description="Helical" evidence="1">
    <location>
        <begin position="47"/>
        <end position="64"/>
    </location>
</feature>
<name>A0ABS9DZ03_9PROT</name>
<feature type="transmembrane region" description="Helical" evidence="1">
    <location>
        <begin position="126"/>
        <end position="153"/>
    </location>
</feature>
<dbReference type="Proteomes" id="UP001521209">
    <property type="component" value="Unassembled WGS sequence"/>
</dbReference>
<comment type="caution">
    <text evidence="2">The sequence shown here is derived from an EMBL/GenBank/DDBJ whole genome shotgun (WGS) entry which is preliminary data.</text>
</comment>
<evidence type="ECO:0000313" key="3">
    <source>
        <dbReference type="Proteomes" id="UP001521209"/>
    </source>
</evidence>
<dbReference type="Pfam" id="PF02592">
    <property type="entry name" value="Vut_1"/>
    <property type="match status" value="1"/>
</dbReference>
<keyword evidence="1" id="KW-1133">Transmembrane helix</keyword>
<proteinExistence type="predicted"/>
<dbReference type="InterPro" id="IPR003744">
    <property type="entry name" value="YhhQ"/>
</dbReference>
<gene>
    <name evidence="2" type="ORF">L2A60_10045</name>
</gene>
<reference evidence="2 3" key="1">
    <citation type="submission" date="2022-01" db="EMBL/GenBank/DDBJ databases">
        <authorList>
            <person name="Won M."/>
            <person name="Kim S.-J."/>
            <person name="Kwon S.-W."/>
        </authorList>
    </citation>
    <scope>NUCLEOTIDE SEQUENCE [LARGE SCALE GENOMIC DNA]</scope>
    <source>
        <strain evidence="2 3">KCTC 23505</strain>
    </source>
</reference>
<keyword evidence="1" id="KW-0812">Transmembrane</keyword>
<protein>
    <submittedName>
        <fullName evidence="2">VUT family protein</fullName>
    </submittedName>
</protein>
<keyword evidence="1" id="KW-0472">Membrane</keyword>
<accession>A0ABS9DZ03</accession>
<dbReference type="EMBL" id="JAKGBZ010000016">
    <property type="protein sequence ID" value="MCF3947020.1"/>
    <property type="molecule type" value="Genomic_DNA"/>
</dbReference>
<dbReference type="RefSeq" id="WP_235704252.1">
    <property type="nucleotide sequence ID" value="NZ_JAKGBZ010000016.1"/>
</dbReference>